<name>A0ABT3IHP8_9BACT</name>
<feature type="transmembrane region" description="Helical" evidence="1">
    <location>
        <begin position="41"/>
        <end position="60"/>
    </location>
</feature>
<organism evidence="2 3">
    <name type="scientific">Chitinophaga nivalis</name>
    <dbReference type="NCBI Taxonomy" id="2991709"/>
    <lineage>
        <taxon>Bacteria</taxon>
        <taxon>Pseudomonadati</taxon>
        <taxon>Bacteroidota</taxon>
        <taxon>Chitinophagia</taxon>
        <taxon>Chitinophagales</taxon>
        <taxon>Chitinophagaceae</taxon>
        <taxon>Chitinophaga</taxon>
    </lineage>
</organism>
<evidence type="ECO:0000313" key="3">
    <source>
        <dbReference type="Proteomes" id="UP001207742"/>
    </source>
</evidence>
<accession>A0ABT3IHP8</accession>
<dbReference type="SUPFAM" id="SSF56281">
    <property type="entry name" value="Metallo-hydrolase/oxidoreductase"/>
    <property type="match status" value="1"/>
</dbReference>
<gene>
    <name evidence="2" type="ORF">OL497_05435</name>
</gene>
<sequence>MNCCKKFFGNDDCLPSQEGINENQVITTGKIYGIKRNRNKIYYLLLTGLLICGTIHAQVFKPGDPLPAWKEGYLDLHHINTGKGNAMYAVFPDGTTMLVDAGELFPRDKKTPAGRFTTVKPDTSKKPYEWIVNYIRQVAPVKNQLAIDYAMITHFHDDHYGAWYPEAPWSSSGKFRLTGITGVMDLIPVKTLIDRGHYYPNDIKTVVSRNSSDLTVFENTTKNYFDCITEKIDQGLRVVPLKAGSRQQITLLKKQQAYPQFYVRNVKSSQWIWTGKDTSVVAHFPEPIPADRSTWPDENSLSLAFTINYGPFRYYTGGDNTGNVFKGDSPYRDVETVIATAVGEVDIATMDHHGNRDAVNESMISAFKPRVWIGQTWSADHPGHEVLLRVMNQHIYKGERDVFATNMLEANKLVIGPLIDRAYKSQQGHIVVRVSPGGESYHVIILDDSSAAMPVKAVFGPYTSKKNKG</sequence>
<dbReference type="Proteomes" id="UP001207742">
    <property type="component" value="Unassembled WGS sequence"/>
</dbReference>
<dbReference type="PANTHER" id="PTHR30619">
    <property type="entry name" value="DNA INTERNALIZATION/COMPETENCE PROTEIN COMEC/REC2"/>
    <property type="match status" value="1"/>
</dbReference>
<evidence type="ECO:0000313" key="2">
    <source>
        <dbReference type="EMBL" id="MCW3483325.1"/>
    </source>
</evidence>
<reference evidence="2 3" key="1">
    <citation type="submission" date="2022-10" db="EMBL/GenBank/DDBJ databases">
        <title>Chitinophaga nivalis PC15 sp. nov., isolated from Pyeongchang county, South Korea.</title>
        <authorList>
            <person name="Trinh H.N."/>
        </authorList>
    </citation>
    <scope>NUCLEOTIDE SEQUENCE [LARGE SCALE GENOMIC DNA]</scope>
    <source>
        <strain evidence="2 3">PC14</strain>
    </source>
</reference>
<dbReference type="RefSeq" id="WP_264728549.1">
    <property type="nucleotide sequence ID" value="NZ_JAPDNR010000001.1"/>
</dbReference>
<evidence type="ECO:0008006" key="4">
    <source>
        <dbReference type="Google" id="ProtNLM"/>
    </source>
</evidence>
<dbReference type="EMBL" id="JAPDNS010000001">
    <property type="protein sequence ID" value="MCW3483325.1"/>
    <property type="molecule type" value="Genomic_DNA"/>
</dbReference>
<comment type="caution">
    <text evidence="2">The sequence shown here is derived from an EMBL/GenBank/DDBJ whole genome shotgun (WGS) entry which is preliminary data.</text>
</comment>
<keyword evidence="1" id="KW-0812">Transmembrane</keyword>
<protein>
    <recommendedName>
        <fullName evidence="4">MBL fold metallo-hydrolase</fullName>
    </recommendedName>
</protein>
<evidence type="ECO:0000256" key="1">
    <source>
        <dbReference type="SAM" id="Phobius"/>
    </source>
</evidence>
<proteinExistence type="predicted"/>
<dbReference type="InterPro" id="IPR036866">
    <property type="entry name" value="RibonucZ/Hydroxyglut_hydro"/>
</dbReference>
<dbReference type="Gene3D" id="3.60.15.10">
    <property type="entry name" value="Ribonuclease Z/Hydroxyacylglutathione hydrolase-like"/>
    <property type="match status" value="1"/>
</dbReference>
<dbReference type="PANTHER" id="PTHR30619:SF1">
    <property type="entry name" value="RECOMBINATION PROTEIN 2"/>
    <property type="match status" value="1"/>
</dbReference>
<keyword evidence="1" id="KW-0472">Membrane</keyword>
<keyword evidence="3" id="KW-1185">Reference proteome</keyword>
<keyword evidence="1" id="KW-1133">Transmembrane helix</keyword>
<dbReference type="InterPro" id="IPR052159">
    <property type="entry name" value="Competence_DNA_uptake"/>
</dbReference>